<dbReference type="Gene3D" id="3.30.70.100">
    <property type="match status" value="1"/>
</dbReference>
<dbReference type="GO" id="GO:0071949">
    <property type="term" value="F:FAD binding"/>
    <property type="evidence" value="ECO:0007669"/>
    <property type="project" value="InterPro"/>
</dbReference>
<evidence type="ECO:0000313" key="3">
    <source>
        <dbReference type="Proteomes" id="UP000202440"/>
    </source>
</evidence>
<sequence>MILFEILYVSRCRHRFDDASLTELLRIARRNNHAHDITGLLLYDGRGTFIQVLEGPQQAVEPLYERISGDNRHDHVHVLSRQSIKRRSFPEWQMGFYLMTSELIRKVDGFSDFLFSDTNQNIDNQEQAFALRMLDYFRLKARREQEDSSC</sequence>
<dbReference type="Proteomes" id="UP000202440">
    <property type="component" value="Chromosome"/>
</dbReference>
<proteinExistence type="predicted"/>
<dbReference type="InterPro" id="IPR007024">
    <property type="entry name" value="BLUF_domain"/>
</dbReference>
<gene>
    <name evidence="2" type="ORF">CHH28_17035</name>
</gene>
<name>A0A222FML7_9GAMM</name>
<dbReference type="PROSITE" id="PS50925">
    <property type="entry name" value="BLUF"/>
    <property type="match status" value="1"/>
</dbReference>
<dbReference type="GO" id="GO:0009882">
    <property type="term" value="F:blue light photoreceptor activity"/>
    <property type="evidence" value="ECO:0007669"/>
    <property type="project" value="InterPro"/>
</dbReference>
<accession>A0A222FML7</accession>
<dbReference type="Pfam" id="PF04940">
    <property type="entry name" value="BLUF"/>
    <property type="match status" value="1"/>
</dbReference>
<dbReference type="SUPFAM" id="SSF54975">
    <property type="entry name" value="Acylphosphatase/BLUF domain-like"/>
    <property type="match status" value="1"/>
</dbReference>
<dbReference type="InterPro" id="IPR036046">
    <property type="entry name" value="Acylphosphatase-like_dom_sf"/>
</dbReference>
<reference evidence="2 3" key="1">
    <citation type="submission" date="2017-07" db="EMBL/GenBank/DDBJ databases">
        <title>Annotated genome sequence of Bacterioplanes sanyensis isolated from Red Sea.</title>
        <authorList>
            <person name="Rehman Z.U."/>
        </authorList>
    </citation>
    <scope>NUCLEOTIDE SEQUENCE [LARGE SCALE GENOMIC DNA]</scope>
    <source>
        <strain evidence="2 3">NV9</strain>
    </source>
</reference>
<dbReference type="AlphaFoldDB" id="A0A222FML7"/>
<protein>
    <submittedName>
        <fullName evidence="2">Blue light sensor protein</fullName>
    </submittedName>
</protein>
<feature type="domain" description="BLUF" evidence="1">
    <location>
        <begin position="3"/>
        <end position="95"/>
    </location>
</feature>
<dbReference type="EMBL" id="CP022530">
    <property type="protein sequence ID" value="ASP40275.1"/>
    <property type="molecule type" value="Genomic_DNA"/>
</dbReference>
<dbReference type="KEGG" id="bsan:CHH28_17035"/>
<keyword evidence="3" id="KW-1185">Reference proteome</keyword>
<evidence type="ECO:0000313" key="2">
    <source>
        <dbReference type="EMBL" id="ASP40275.1"/>
    </source>
</evidence>
<organism evidence="2 3">
    <name type="scientific">Bacterioplanes sanyensis</name>
    <dbReference type="NCBI Taxonomy" id="1249553"/>
    <lineage>
        <taxon>Bacteria</taxon>
        <taxon>Pseudomonadati</taxon>
        <taxon>Pseudomonadota</taxon>
        <taxon>Gammaproteobacteria</taxon>
        <taxon>Oceanospirillales</taxon>
        <taxon>Oceanospirillaceae</taxon>
        <taxon>Bacterioplanes</taxon>
    </lineage>
</organism>
<dbReference type="SMART" id="SM01034">
    <property type="entry name" value="BLUF"/>
    <property type="match status" value="1"/>
</dbReference>
<evidence type="ECO:0000259" key="1">
    <source>
        <dbReference type="PROSITE" id="PS50925"/>
    </source>
</evidence>